<keyword evidence="5 7" id="KW-0378">Hydrolase</keyword>
<evidence type="ECO:0000256" key="8">
    <source>
        <dbReference type="RuleBase" id="RU361215"/>
    </source>
</evidence>
<evidence type="ECO:0000259" key="9">
    <source>
        <dbReference type="PROSITE" id="PS52048"/>
    </source>
</evidence>
<evidence type="ECO:0000313" key="11">
    <source>
        <dbReference type="Proteomes" id="UP000053342"/>
    </source>
</evidence>
<dbReference type="PROSITE" id="PS52048">
    <property type="entry name" value="UCH_DOMAIN"/>
    <property type="match status" value="1"/>
</dbReference>
<evidence type="ECO:0000256" key="6">
    <source>
        <dbReference type="ARBA" id="ARBA00022807"/>
    </source>
</evidence>
<evidence type="ECO:0000313" key="10">
    <source>
        <dbReference type="EMBL" id="KIW36068.1"/>
    </source>
</evidence>
<keyword evidence="11" id="KW-1185">Reference proteome</keyword>
<sequence length="233" mass="25549">MYTKHFTPLESDPAIFSELIHVLGVEEKLEFVEIYSFDVDTLIYLPRPVLAVIVIFPDDDVAKSTITGFGEHSLTSEERSRVIWAKQTINNACGFYAALHAVCNGTAKDFIKSGSVFDIIASASNESRPDVANIIETSDQIQAQYANVAVKGSTSPGAPTDEVEYHYVCFTKATNSRLWLLDGDRDGPLACNEDCGVEGDVLDSPNRETIQRFLVEHGSASSNNFAMMALVQT</sequence>
<dbReference type="PRINTS" id="PR00707">
    <property type="entry name" value="UBCTHYDRLASE"/>
</dbReference>
<evidence type="ECO:0000256" key="7">
    <source>
        <dbReference type="PROSITE-ProRule" id="PRU01393"/>
    </source>
</evidence>
<evidence type="ECO:0000256" key="3">
    <source>
        <dbReference type="ARBA" id="ARBA00022670"/>
    </source>
</evidence>
<evidence type="ECO:0000256" key="5">
    <source>
        <dbReference type="ARBA" id="ARBA00022801"/>
    </source>
</evidence>
<evidence type="ECO:0000256" key="4">
    <source>
        <dbReference type="ARBA" id="ARBA00022786"/>
    </source>
</evidence>
<dbReference type="GO" id="GO:0005737">
    <property type="term" value="C:cytoplasm"/>
    <property type="evidence" value="ECO:0007669"/>
    <property type="project" value="TreeGrafter"/>
</dbReference>
<dbReference type="EC" id="3.4.19.12" evidence="8"/>
<gene>
    <name evidence="10" type="ORF">PV06_11624</name>
</gene>
<name>A0A0D2CYF2_9EURO</name>
<feature type="active site" description="Nucleophile" evidence="7">
    <location>
        <position position="93"/>
    </location>
</feature>
<dbReference type="RefSeq" id="XP_016256284.1">
    <property type="nucleotide sequence ID" value="XM_016413332.1"/>
</dbReference>
<dbReference type="InterPro" id="IPR001578">
    <property type="entry name" value="Peptidase_C12_UCH"/>
</dbReference>
<feature type="domain" description="UCH catalytic" evidence="9">
    <location>
        <begin position="5"/>
        <end position="232"/>
    </location>
</feature>
<dbReference type="Pfam" id="PF01088">
    <property type="entry name" value="Peptidase_C12"/>
    <property type="match status" value="1"/>
</dbReference>
<comment type="catalytic activity">
    <reaction evidence="1 7 8">
        <text>Thiol-dependent hydrolysis of ester, thioester, amide, peptide and isopeptide bonds formed by the C-terminal Gly of ubiquitin (a 76-residue protein attached to proteins as an intracellular targeting signal).</text>
        <dbReference type="EC" id="3.4.19.12"/>
    </reaction>
</comment>
<dbReference type="GO" id="GO:0016579">
    <property type="term" value="P:protein deubiquitination"/>
    <property type="evidence" value="ECO:0007669"/>
    <property type="project" value="TreeGrafter"/>
</dbReference>
<dbReference type="PANTHER" id="PTHR10589:SF17">
    <property type="entry name" value="UBIQUITIN CARBOXYL-TERMINAL HYDROLASE"/>
    <property type="match status" value="1"/>
</dbReference>
<dbReference type="VEuPathDB" id="FungiDB:PV06_11624"/>
<dbReference type="OrthoDB" id="427186at2759"/>
<comment type="similarity">
    <text evidence="2 7 8">Belongs to the peptidase C12 family.</text>
</comment>
<evidence type="ECO:0000256" key="2">
    <source>
        <dbReference type="ARBA" id="ARBA00009326"/>
    </source>
</evidence>
<keyword evidence="4 7" id="KW-0833">Ubl conjugation pathway</keyword>
<dbReference type="InterPro" id="IPR038765">
    <property type="entry name" value="Papain-like_cys_pep_sf"/>
</dbReference>
<dbReference type="EMBL" id="KN847377">
    <property type="protein sequence ID" value="KIW36068.1"/>
    <property type="molecule type" value="Genomic_DNA"/>
</dbReference>
<feature type="active site" description="Proton donor" evidence="7">
    <location>
        <position position="166"/>
    </location>
</feature>
<dbReference type="SUPFAM" id="SSF54001">
    <property type="entry name" value="Cysteine proteinases"/>
    <property type="match status" value="1"/>
</dbReference>
<dbReference type="InterPro" id="IPR036959">
    <property type="entry name" value="Peptidase_C12_UCH_sf"/>
</dbReference>
<evidence type="ECO:0000256" key="1">
    <source>
        <dbReference type="ARBA" id="ARBA00000707"/>
    </source>
</evidence>
<dbReference type="GO" id="GO:0004843">
    <property type="term" value="F:cysteine-type deubiquitinase activity"/>
    <property type="evidence" value="ECO:0007669"/>
    <property type="project" value="UniProtKB-UniRule"/>
</dbReference>
<accession>A0A0D2CYF2</accession>
<keyword evidence="3 7" id="KW-0645">Protease</keyword>
<dbReference type="HOGENOM" id="CLU_054406_0_2_1"/>
<dbReference type="Proteomes" id="UP000053342">
    <property type="component" value="Unassembled WGS sequence"/>
</dbReference>
<dbReference type="GO" id="GO:0006511">
    <property type="term" value="P:ubiquitin-dependent protein catabolic process"/>
    <property type="evidence" value="ECO:0007669"/>
    <property type="project" value="UniProtKB-UniRule"/>
</dbReference>
<feature type="site" description="Transition state stabilizer" evidence="7">
    <location>
        <position position="87"/>
    </location>
</feature>
<protein>
    <recommendedName>
        <fullName evidence="8">Ubiquitin carboxyl-terminal hydrolase</fullName>
        <ecNumber evidence="8">3.4.19.12</ecNumber>
    </recommendedName>
</protein>
<dbReference type="AlphaFoldDB" id="A0A0D2CYF2"/>
<dbReference type="PANTHER" id="PTHR10589">
    <property type="entry name" value="UBIQUITIN CARBOXYL-TERMINAL HYDROLASE"/>
    <property type="match status" value="1"/>
</dbReference>
<organism evidence="10 11">
    <name type="scientific">Exophiala oligosperma</name>
    <dbReference type="NCBI Taxonomy" id="215243"/>
    <lineage>
        <taxon>Eukaryota</taxon>
        <taxon>Fungi</taxon>
        <taxon>Dikarya</taxon>
        <taxon>Ascomycota</taxon>
        <taxon>Pezizomycotina</taxon>
        <taxon>Eurotiomycetes</taxon>
        <taxon>Chaetothyriomycetidae</taxon>
        <taxon>Chaetothyriales</taxon>
        <taxon>Herpotrichiellaceae</taxon>
        <taxon>Exophiala</taxon>
    </lineage>
</organism>
<feature type="site" description="Important for enzyme activity" evidence="7">
    <location>
        <position position="182"/>
    </location>
</feature>
<keyword evidence="6 7" id="KW-0788">Thiol protease</keyword>
<reference evidence="10 11" key="1">
    <citation type="submission" date="2015-01" db="EMBL/GenBank/DDBJ databases">
        <title>The Genome Sequence of Exophiala oligosperma CBS72588.</title>
        <authorList>
            <consortium name="The Broad Institute Genomics Platform"/>
            <person name="Cuomo C."/>
            <person name="de Hoog S."/>
            <person name="Gorbushina A."/>
            <person name="Stielow B."/>
            <person name="Teixiera M."/>
            <person name="Abouelleil A."/>
            <person name="Chapman S.B."/>
            <person name="Priest M."/>
            <person name="Young S.K."/>
            <person name="Wortman J."/>
            <person name="Nusbaum C."/>
            <person name="Birren B."/>
        </authorList>
    </citation>
    <scope>NUCLEOTIDE SEQUENCE [LARGE SCALE GENOMIC DNA]</scope>
    <source>
        <strain evidence="10 11">CBS 72588</strain>
    </source>
</reference>
<dbReference type="GeneID" id="27363698"/>
<dbReference type="Gene3D" id="3.40.532.10">
    <property type="entry name" value="Peptidase C12, ubiquitin carboxyl-terminal hydrolase"/>
    <property type="match status" value="1"/>
</dbReference>
<proteinExistence type="inferred from homology"/>
<dbReference type="STRING" id="215243.A0A0D2CYF2"/>